<name>A0A1C1D013_9EURO</name>
<keyword evidence="4" id="KW-1185">Reference proteome</keyword>
<feature type="transmembrane region" description="Helical" evidence="1">
    <location>
        <begin position="336"/>
        <end position="356"/>
    </location>
</feature>
<evidence type="ECO:0000256" key="1">
    <source>
        <dbReference type="SAM" id="Phobius"/>
    </source>
</evidence>
<dbReference type="STRING" id="86049.A0A1C1D013"/>
<feature type="transmembrane region" description="Helical" evidence="1">
    <location>
        <begin position="433"/>
        <end position="451"/>
    </location>
</feature>
<dbReference type="OrthoDB" id="2140105at2759"/>
<feature type="transmembrane region" description="Helical" evidence="1">
    <location>
        <begin position="123"/>
        <end position="144"/>
    </location>
</feature>
<feature type="domain" description="DUF3533" evidence="2">
    <location>
        <begin position="129"/>
        <end position="531"/>
    </location>
</feature>
<feature type="transmembrane region" description="Helical" evidence="1">
    <location>
        <begin position="515"/>
        <end position="540"/>
    </location>
</feature>
<accession>A0A1C1D013</accession>
<dbReference type="EMBL" id="LGRB01000006">
    <property type="protein sequence ID" value="OCT54115.1"/>
    <property type="molecule type" value="Genomic_DNA"/>
</dbReference>
<gene>
    <name evidence="3" type="ORF">CLCR_00171</name>
</gene>
<keyword evidence="1" id="KW-0472">Membrane</keyword>
<dbReference type="Proteomes" id="UP000094526">
    <property type="component" value="Unassembled WGS sequence"/>
</dbReference>
<dbReference type="AlphaFoldDB" id="A0A1C1D013"/>
<proteinExistence type="predicted"/>
<dbReference type="InterPro" id="IPR053001">
    <property type="entry name" value="MNNG_permease-like"/>
</dbReference>
<evidence type="ECO:0000259" key="2">
    <source>
        <dbReference type="Pfam" id="PF12051"/>
    </source>
</evidence>
<reference evidence="4" key="1">
    <citation type="submission" date="2015-07" db="EMBL/GenBank/DDBJ databases">
        <authorList>
            <person name="Teixeira M.M."/>
            <person name="Souza R.C."/>
            <person name="Almeida L.G."/>
            <person name="Vicente V.A."/>
            <person name="de Hoog S."/>
            <person name="Bocca A.L."/>
            <person name="de Almeida S.R."/>
            <person name="Vasconcelos A.T."/>
            <person name="Felipe M.S."/>
        </authorList>
    </citation>
    <scope>NUCLEOTIDE SEQUENCE [LARGE SCALE GENOMIC DNA]</scope>
    <source>
        <strain evidence="4">KSF</strain>
    </source>
</reference>
<sequence length="560" mass="61972">MTMDARCHSCGQRRQRVEYDAERAGDDNEIGFAPDTPFSHFPEMHDAFFTDDFPTPSLGNFFSLSNSTIALGQSSLTLALTEKGPLKDAPDDVEQGHGPAPTVPVGFFDSRLSKTRVAVFKKCSAILAVLCVFVLTALSIYWGVLFRVRDKSHLATIAVVNFDASLPPYDNVEPIVGPFVEQAIMNALATQQYPLGYKILPPAQFNNDPLAVRLAVHKEQHWGAIIVNNNATALLREAVEIGNASYDPFGAASVVITQARNFDTYNQYITPVLTQLAADISFSWGREWTSQVLTNTSLSPVIYANAPQALSPGIGFSMFNLRPFGPSTAVPPVSMGLVYLIILAFFSFGFFTPIHMRFVASTPSDPHPPLKFSHLVVWRYVAAITTYFFLSLCYSLVSLAFQIPFSRTPPAGLGSWPKTDVAEGANQFGHGTFPVYWMLNFLGMGALGLACENMAMIIGQPWTALWLVFWVVTNVSTAFYSIELAPSFYRWGYAWPLRQIVYATRTLMFGTNSRLALNFGILVVWMVLGTILFPFASWFMRWKGMREKKKKKGAAAAAKT</sequence>
<feature type="transmembrane region" description="Helical" evidence="1">
    <location>
        <begin position="463"/>
        <end position="482"/>
    </location>
</feature>
<dbReference type="VEuPathDB" id="FungiDB:G647_02584"/>
<organism evidence="3 4">
    <name type="scientific">Cladophialophora carrionii</name>
    <dbReference type="NCBI Taxonomy" id="86049"/>
    <lineage>
        <taxon>Eukaryota</taxon>
        <taxon>Fungi</taxon>
        <taxon>Dikarya</taxon>
        <taxon>Ascomycota</taxon>
        <taxon>Pezizomycotina</taxon>
        <taxon>Eurotiomycetes</taxon>
        <taxon>Chaetothyriomycetidae</taxon>
        <taxon>Chaetothyriales</taxon>
        <taxon>Herpotrichiellaceae</taxon>
        <taxon>Cladophialophora</taxon>
    </lineage>
</organism>
<dbReference type="VEuPathDB" id="FungiDB:CLCR_00171"/>
<dbReference type="GO" id="GO:0016020">
    <property type="term" value="C:membrane"/>
    <property type="evidence" value="ECO:0007669"/>
    <property type="project" value="TreeGrafter"/>
</dbReference>
<dbReference type="PANTHER" id="PTHR34814">
    <property type="entry name" value="NITROSOGUANIDINE RESISTANCE PROTEIN SNG1"/>
    <property type="match status" value="1"/>
</dbReference>
<comment type="caution">
    <text evidence="3">The sequence shown here is derived from an EMBL/GenBank/DDBJ whole genome shotgun (WGS) entry which is preliminary data.</text>
</comment>
<keyword evidence="1" id="KW-1133">Transmembrane helix</keyword>
<dbReference type="eggNOG" id="ENOG502QUA0">
    <property type="taxonomic scope" value="Eukaryota"/>
</dbReference>
<dbReference type="PANTHER" id="PTHR34814:SF1">
    <property type="entry name" value="NITROSOGUANIDINE RESISTANCE PROTEIN SNG1"/>
    <property type="match status" value="1"/>
</dbReference>
<protein>
    <submittedName>
        <fullName evidence="3">MNNG and nitrosoguanidine resistance protein</fullName>
    </submittedName>
</protein>
<dbReference type="Pfam" id="PF12051">
    <property type="entry name" value="DUF3533"/>
    <property type="match status" value="1"/>
</dbReference>
<evidence type="ECO:0000313" key="4">
    <source>
        <dbReference type="Proteomes" id="UP000094526"/>
    </source>
</evidence>
<keyword evidence="1" id="KW-0812">Transmembrane</keyword>
<feature type="transmembrane region" description="Helical" evidence="1">
    <location>
        <begin position="377"/>
        <end position="401"/>
    </location>
</feature>
<dbReference type="InterPro" id="IPR022703">
    <property type="entry name" value="DUF3533"/>
</dbReference>
<evidence type="ECO:0000313" key="3">
    <source>
        <dbReference type="EMBL" id="OCT54115.1"/>
    </source>
</evidence>